<name>A0A9Q0ILK8_9TELE</name>
<accession>A0A9Q0ILK8</accession>
<feature type="region of interest" description="Disordered" evidence="1">
    <location>
        <begin position="427"/>
        <end position="537"/>
    </location>
</feature>
<feature type="compositionally biased region" description="Polar residues" evidence="1">
    <location>
        <begin position="376"/>
        <end position="403"/>
    </location>
</feature>
<dbReference type="EMBL" id="JANIIK010000046">
    <property type="protein sequence ID" value="KAJ3602560.1"/>
    <property type="molecule type" value="Genomic_DNA"/>
</dbReference>
<organism evidence="3 4">
    <name type="scientific">Muraenolepis orangiensis</name>
    <name type="common">Patagonian moray cod</name>
    <dbReference type="NCBI Taxonomy" id="630683"/>
    <lineage>
        <taxon>Eukaryota</taxon>
        <taxon>Metazoa</taxon>
        <taxon>Chordata</taxon>
        <taxon>Craniata</taxon>
        <taxon>Vertebrata</taxon>
        <taxon>Euteleostomi</taxon>
        <taxon>Actinopterygii</taxon>
        <taxon>Neopterygii</taxon>
        <taxon>Teleostei</taxon>
        <taxon>Neoteleostei</taxon>
        <taxon>Acanthomorphata</taxon>
        <taxon>Zeiogadaria</taxon>
        <taxon>Gadariae</taxon>
        <taxon>Gadiformes</taxon>
        <taxon>Muraenolepidoidei</taxon>
        <taxon>Muraenolepididae</taxon>
        <taxon>Muraenolepis</taxon>
    </lineage>
</organism>
<keyword evidence="4" id="KW-1185">Reference proteome</keyword>
<feature type="compositionally biased region" description="Basic and acidic residues" evidence="1">
    <location>
        <begin position="493"/>
        <end position="511"/>
    </location>
</feature>
<gene>
    <name evidence="3" type="ORF">NHX12_030312</name>
</gene>
<feature type="region of interest" description="Disordered" evidence="1">
    <location>
        <begin position="367"/>
        <end position="403"/>
    </location>
</feature>
<evidence type="ECO:0000313" key="4">
    <source>
        <dbReference type="Proteomes" id="UP001148018"/>
    </source>
</evidence>
<dbReference type="AlphaFoldDB" id="A0A9Q0ILK8"/>
<feature type="domain" description="Fibulin-2" evidence="2">
    <location>
        <begin position="139"/>
        <end position="168"/>
    </location>
</feature>
<dbReference type="OrthoDB" id="4062651at2759"/>
<dbReference type="PANTHER" id="PTHR46252:SF3">
    <property type="entry name" value="KIELIN_CHORDIN-LIKE PROTEIN"/>
    <property type="match status" value="1"/>
</dbReference>
<reference evidence="3" key="1">
    <citation type="submission" date="2022-07" db="EMBL/GenBank/DDBJ databases">
        <title>Chromosome-level genome of Muraenolepis orangiensis.</title>
        <authorList>
            <person name="Kim J."/>
        </authorList>
    </citation>
    <scope>NUCLEOTIDE SEQUENCE</scope>
    <source>
        <strain evidence="3">KU_S4_2022</strain>
        <tissue evidence="3">Muscle</tissue>
    </source>
</reference>
<feature type="compositionally biased region" description="Polar residues" evidence="1">
    <location>
        <begin position="512"/>
        <end position="527"/>
    </location>
</feature>
<sequence length="633" mass="68930">MVVKVVMWVEDMEVTMEVEEVVEEVVGSQLSCTSDAPGTTPASRCTNTRGSQGAGRALVTSTSMPFTCALLLLLFGTSPGLCQRDCTGVDCPTLSSCIQEVLESGACCPSCVRTGCTCEGYQYYDCVNAGFQNGKVPEGDAYFVDYGSTECSCPEGGGRISCHYISCPELPANCIETTEPGDACVQCERVGCVHGGQKYDAGHSFHPDPCRVCHCPAEGGELMCYPVPDCDPRTARLPASPPPTERSGQHGGDPRDGQRRGQGDRLPPPPRHRLPPSGNLPLFKSPPLDKMALEEEEHDDYDYEPTDAPEFEDGPLGFPSLASPSGMVVPLSRGADGAGRTSQGHGHGRRNKLELRERYGIREHGTDYRVPATDSPRMSENGTPRTSHGNNGQRLQPQHTTHGQLTPQAVIDRPVHAESMTDRVVFSLHKPPGGENLPPFFQSNAESPSAHTERDSEDTDSQRSVLPPNLPEGPWSGPPLFHLVPGNQSPWVHPKEEEHPTHRLSAVDRPFHTQSTLRSPSASQSTLAPDAYYPDEYNAYDDEDMEAEEEEEGGMDHEREAALVKRRRDGDVRAWLSSTIWVFVWLLSLFTQPVYINGAVSASSGPRTRCLRWADAEGLLCRGPEMGVRAPAL</sequence>
<comment type="caution">
    <text evidence="3">The sequence shown here is derived from an EMBL/GenBank/DDBJ whole genome shotgun (WGS) entry which is preliminary data.</text>
</comment>
<dbReference type="GO" id="GO:0032281">
    <property type="term" value="C:AMPA glutamate receptor complex"/>
    <property type="evidence" value="ECO:0007669"/>
    <property type="project" value="TreeGrafter"/>
</dbReference>
<feature type="region of interest" description="Disordered" evidence="1">
    <location>
        <begin position="235"/>
        <end position="286"/>
    </location>
</feature>
<dbReference type="PANTHER" id="PTHR46252">
    <property type="entry name" value="BRORIN FAMILY MEMBER"/>
    <property type="match status" value="1"/>
</dbReference>
<feature type="compositionally biased region" description="Basic and acidic residues" evidence="1">
    <location>
        <begin position="252"/>
        <end position="263"/>
    </location>
</feature>
<dbReference type="InterPro" id="IPR042979">
    <property type="entry name" value="VWC2/VWC2L"/>
</dbReference>
<dbReference type="GO" id="GO:0045202">
    <property type="term" value="C:synapse"/>
    <property type="evidence" value="ECO:0007669"/>
    <property type="project" value="UniProtKB-SubCell"/>
</dbReference>
<dbReference type="Pfam" id="PF24532">
    <property type="entry name" value="FIBL-2"/>
    <property type="match status" value="1"/>
</dbReference>
<evidence type="ECO:0000256" key="1">
    <source>
        <dbReference type="SAM" id="MobiDB-lite"/>
    </source>
</evidence>
<dbReference type="Gene3D" id="2.10.70.10">
    <property type="entry name" value="Complement Module, domain 1"/>
    <property type="match status" value="1"/>
</dbReference>
<evidence type="ECO:0000259" key="2">
    <source>
        <dbReference type="Pfam" id="PF24532"/>
    </source>
</evidence>
<dbReference type="Proteomes" id="UP001148018">
    <property type="component" value="Unassembled WGS sequence"/>
</dbReference>
<proteinExistence type="predicted"/>
<dbReference type="SUPFAM" id="SSF57603">
    <property type="entry name" value="FnI-like domain"/>
    <property type="match status" value="1"/>
</dbReference>
<dbReference type="InterPro" id="IPR056612">
    <property type="entry name" value="FIBL-2_dom"/>
</dbReference>
<dbReference type="Pfam" id="PF23334">
    <property type="entry name" value="VWC2L_2nd"/>
    <property type="match status" value="1"/>
</dbReference>
<evidence type="ECO:0000313" key="3">
    <source>
        <dbReference type="EMBL" id="KAJ3602560.1"/>
    </source>
</evidence>
<feature type="compositionally biased region" description="Polar residues" evidence="1">
    <location>
        <begin position="441"/>
        <end position="450"/>
    </location>
</feature>
<protein>
    <recommendedName>
        <fullName evidence="2">Fibulin-2 domain-containing protein</fullName>
    </recommendedName>
</protein>
<dbReference type="GO" id="GO:0005615">
    <property type="term" value="C:extracellular space"/>
    <property type="evidence" value="ECO:0007669"/>
    <property type="project" value="TreeGrafter"/>
</dbReference>
<dbReference type="GO" id="GO:0030514">
    <property type="term" value="P:negative regulation of BMP signaling pathway"/>
    <property type="evidence" value="ECO:0007669"/>
    <property type="project" value="TreeGrafter"/>
</dbReference>